<feature type="transmembrane region" description="Helical" evidence="1">
    <location>
        <begin position="112"/>
        <end position="133"/>
    </location>
</feature>
<evidence type="ECO:0000256" key="1">
    <source>
        <dbReference type="SAM" id="Phobius"/>
    </source>
</evidence>
<keyword evidence="1" id="KW-1133">Transmembrane helix</keyword>
<feature type="transmembrane region" description="Helical" evidence="1">
    <location>
        <begin position="34"/>
        <end position="53"/>
    </location>
</feature>
<reference evidence="2 3" key="1">
    <citation type="submission" date="2019-03" db="EMBL/GenBank/DDBJ databases">
        <title>Complete genome sequence of Paenisporosarcina antarctica CGMCC 1.6503T.</title>
        <authorList>
            <person name="Rong J.-C."/>
            <person name="Chi N.-Y."/>
            <person name="Zhang Q.-F."/>
        </authorList>
    </citation>
    <scope>NUCLEOTIDE SEQUENCE [LARGE SCALE GENOMIC DNA]</scope>
    <source>
        <strain evidence="2 3">CGMCC 1.6503</strain>
    </source>
</reference>
<dbReference type="InterPro" id="IPR025576">
    <property type="entry name" value="YwiC"/>
</dbReference>
<proteinExistence type="predicted"/>
<evidence type="ECO:0008006" key="4">
    <source>
        <dbReference type="Google" id="ProtNLM"/>
    </source>
</evidence>
<dbReference type="Pfam" id="PF14256">
    <property type="entry name" value="YwiC"/>
    <property type="match status" value="1"/>
</dbReference>
<feature type="transmembrane region" description="Helical" evidence="1">
    <location>
        <begin position="88"/>
        <end position="105"/>
    </location>
</feature>
<dbReference type="RefSeq" id="WP_134211154.1">
    <property type="nucleotide sequence ID" value="NZ_CP038015.1"/>
</dbReference>
<feature type="transmembrane region" description="Helical" evidence="1">
    <location>
        <begin position="139"/>
        <end position="163"/>
    </location>
</feature>
<keyword evidence="3" id="KW-1185">Reference proteome</keyword>
<organism evidence="2 3">
    <name type="scientific">Paenisporosarcina antarctica</name>
    <dbReference type="NCBI Taxonomy" id="417367"/>
    <lineage>
        <taxon>Bacteria</taxon>
        <taxon>Bacillati</taxon>
        <taxon>Bacillota</taxon>
        <taxon>Bacilli</taxon>
        <taxon>Bacillales</taxon>
        <taxon>Caryophanaceae</taxon>
        <taxon>Paenisporosarcina</taxon>
    </lineage>
</organism>
<dbReference type="KEGG" id="panc:E2636_16280"/>
<keyword evidence="1" id="KW-0812">Transmembrane</keyword>
<sequence length="239" mass="27569">MKLYMSKQHGAWAMLVVPFVLGMVAGGFDWLQIVLAIGWVPLYLSTYPLVQAIKKKKVKFHMTWFYRYFFTAIVFIIPVVVMRPSIGFVGLLMIPFFLLNIYFGIRNKDRYFWNDISAIIAFSLSSIATYMLGANQINTLAWLIVGVSVLFFVGSTFFVKTVLREKKNQKFRWLSWIYHSLVPLAFLVIGKWLIALAFLPSLIRAIGGPRIPMRPMKMGILEIVNALIFFIVMSIHFYS</sequence>
<evidence type="ECO:0000313" key="2">
    <source>
        <dbReference type="EMBL" id="QBP42607.1"/>
    </source>
</evidence>
<dbReference type="AlphaFoldDB" id="A0A4P7A1D0"/>
<keyword evidence="1" id="KW-0472">Membrane</keyword>
<feature type="transmembrane region" description="Helical" evidence="1">
    <location>
        <begin position="219"/>
        <end position="238"/>
    </location>
</feature>
<name>A0A4P7A1D0_9BACL</name>
<dbReference type="OrthoDB" id="2380563at2"/>
<evidence type="ECO:0000313" key="3">
    <source>
        <dbReference type="Proteomes" id="UP000294292"/>
    </source>
</evidence>
<dbReference type="Proteomes" id="UP000294292">
    <property type="component" value="Chromosome"/>
</dbReference>
<accession>A0A4P7A1D0</accession>
<protein>
    <recommendedName>
        <fullName evidence="4">YwiC-like family protein</fullName>
    </recommendedName>
</protein>
<gene>
    <name evidence="2" type="ORF">E2636_16280</name>
</gene>
<dbReference type="EMBL" id="CP038015">
    <property type="protein sequence ID" value="QBP42607.1"/>
    <property type="molecule type" value="Genomic_DNA"/>
</dbReference>
<feature type="transmembrane region" description="Helical" evidence="1">
    <location>
        <begin position="65"/>
        <end position="82"/>
    </location>
</feature>
<feature type="transmembrane region" description="Helical" evidence="1">
    <location>
        <begin position="175"/>
        <end position="199"/>
    </location>
</feature>
<feature type="transmembrane region" description="Helical" evidence="1">
    <location>
        <begin position="12"/>
        <end position="28"/>
    </location>
</feature>